<sequence length="208" mass="23933">MGLDWNPANKAKPGYEEEFNKITKKLLGRVWWGRKQLKKRFSEISISAFETLKTPQVGYDQSATEWAKEKYRESALDVTEDEFLSRLMGYYVLELSPPSDGIPDYSNSALGYVDAYSFRAQFLKKCEDIIGKNLLNKAFEYQQPAELVNYGDQLIESANRYSATHGLEIPKQAPDEIDTPLFHLHIVASAGRWCKFWGSRGHMLEPYF</sequence>
<reference evidence="1 2" key="1">
    <citation type="submission" date="2024-08" db="EMBL/GenBank/DDBJ databases">
        <authorList>
            <person name="Ishaq N."/>
        </authorList>
    </citation>
    <scope>NUCLEOTIDE SEQUENCE [LARGE SCALE GENOMIC DNA]</scope>
    <source>
        <strain evidence="1 2">JCM 30400</strain>
    </source>
</reference>
<accession>A0ABV4NPX0</accession>
<dbReference type="EMBL" id="JBGMEL010000013">
    <property type="protein sequence ID" value="MFA0791592.1"/>
    <property type="molecule type" value="Genomic_DNA"/>
</dbReference>
<protein>
    <submittedName>
        <fullName evidence="1">Uncharacterized protein</fullName>
    </submittedName>
</protein>
<dbReference type="Proteomes" id="UP001569414">
    <property type="component" value="Unassembled WGS sequence"/>
</dbReference>
<dbReference type="RefSeq" id="WP_371844066.1">
    <property type="nucleotide sequence ID" value="NZ_JBGMEL010000013.1"/>
</dbReference>
<gene>
    <name evidence="1" type="ORF">ACCI51_13620</name>
</gene>
<keyword evidence="2" id="KW-1185">Reference proteome</keyword>
<proteinExistence type="predicted"/>
<name>A0ABV4NPX0_9GAMM</name>
<evidence type="ECO:0000313" key="2">
    <source>
        <dbReference type="Proteomes" id="UP001569414"/>
    </source>
</evidence>
<organism evidence="1 2">
    <name type="scientific">Microbulbifer echini</name>
    <dbReference type="NCBI Taxonomy" id="1529067"/>
    <lineage>
        <taxon>Bacteria</taxon>
        <taxon>Pseudomonadati</taxon>
        <taxon>Pseudomonadota</taxon>
        <taxon>Gammaproteobacteria</taxon>
        <taxon>Cellvibrionales</taxon>
        <taxon>Microbulbiferaceae</taxon>
        <taxon>Microbulbifer</taxon>
    </lineage>
</organism>
<comment type="caution">
    <text evidence="1">The sequence shown here is derived from an EMBL/GenBank/DDBJ whole genome shotgun (WGS) entry which is preliminary data.</text>
</comment>
<evidence type="ECO:0000313" key="1">
    <source>
        <dbReference type="EMBL" id="MFA0791592.1"/>
    </source>
</evidence>